<dbReference type="Gene3D" id="1.10.10.60">
    <property type="entry name" value="Homeodomain-like"/>
    <property type="match status" value="1"/>
</dbReference>
<keyword evidence="1" id="KW-0805">Transcription regulation</keyword>
<dbReference type="Gene3D" id="1.10.357.10">
    <property type="entry name" value="Tetracycline Repressor, domain 2"/>
    <property type="match status" value="1"/>
</dbReference>
<evidence type="ECO:0000313" key="4">
    <source>
        <dbReference type="EMBL" id="AWB93765.1"/>
    </source>
</evidence>
<keyword evidence="5" id="KW-1185">Reference proteome</keyword>
<accession>A0A5F2EQR7</accession>
<keyword evidence="2" id="KW-0238">DNA-binding</keyword>
<dbReference type="PANTHER" id="PTHR30055">
    <property type="entry name" value="HTH-TYPE TRANSCRIPTIONAL REGULATOR RUTR"/>
    <property type="match status" value="1"/>
</dbReference>
<dbReference type="Pfam" id="PF16859">
    <property type="entry name" value="TetR_C_11"/>
    <property type="match status" value="1"/>
</dbReference>
<dbReference type="PROSITE" id="PS50977">
    <property type="entry name" value="HTH_TETR_2"/>
    <property type="match status" value="1"/>
</dbReference>
<dbReference type="InterPro" id="IPR009057">
    <property type="entry name" value="Homeodomain-like_sf"/>
</dbReference>
<evidence type="ECO:0000256" key="1">
    <source>
        <dbReference type="ARBA" id="ARBA00023015"/>
    </source>
</evidence>
<dbReference type="EMBL" id="CP026952">
    <property type="protein sequence ID" value="AWB93765.1"/>
    <property type="molecule type" value="Genomic_DNA"/>
</dbReference>
<dbReference type="AlphaFoldDB" id="A0A2S0WQY0"/>
<accession>A0A2S0WQY0</accession>
<dbReference type="KEGG" id="aez:C3E78_16955"/>
<dbReference type="PANTHER" id="PTHR30055:SF149">
    <property type="entry name" value="TETR-FAMILY TRANSCRIPTIONAL REGULATOR"/>
    <property type="match status" value="1"/>
</dbReference>
<dbReference type="InterPro" id="IPR050109">
    <property type="entry name" value="HTH-type_TetR-like_transc_reg"/>
</dbReference>
<keyword evidence="3" id="KW-0804">Transcription</keyword>
<gene>
    <name evidence="4" type="ORF">C3E78_16955</name>
</gene>
<dbReference type="InterPro" id="IPR011075">
    <property type="entry name" value="TetR_C"/>
</dbReference>
<sequence length="191" mass="20982">MGRSMSRLTAERLQELYAGTLQLVADHGYDNVTMDQVAEATRSSKATLYRQWGSKSALVVEALQCVGGTDLDLPDTGSLRGDFLAMVDRKEGQEHDADMLAAIMHAVRDDKELAEAVRGKILEPGRDRIREVVARAVERGEVAADCPGLVFVDYVFIAPIVLHHLLEGEEPSPDFLRRYIDGALLPALGLH</sequence>
<name>A0A2S0WQY0_9ACTN</name>
<dbReference type="SUPFAM" id="SSF48498">
    <property type="entry name" value="Tetracyclin repressor-like, C-terminal domain"/>
    <property type="match status" value="1"/>
</dbReference>
<dbReference type="Proteomes" id="UP000244384">
    <property type="component" value="Chromosome"/>
</dbReference>
<dbReference type="InterPro" id="IPR036271">
    <property type="entry name" value="Tet_transcr_reg_TetR-rel_C_sf"/>
</dbReference>
<reference evidence="5" key="1">
    <citation type="submission" date="2018-01" db="EMBL/GenBank/DDBJ databases">
        <authorList>
            <person name="Li J."/>
        </authorList>
    </citation>
    <scope>NUCLEOTIDE SEQUENCE [LARGE SCALE GENOMIC DNA]</scope>
    <source>
        <strain evidence="5">592</strain>
    </source>
</reference>
<dbReference type="SUPFAM" id="SSF46689">
    <property type="entry name" value="Homeodomain-like"/>
    <property type="match status" value="1"/>
</dbReference>
<dbReference type="InterPro" id="IPR001647">
    <property type="entry name" value="HTH_TetR"/>
</dbReference>
<evidence type="ECO:0000313" key="5">
    <source>
        <dbReference type="Proteomes" id="UP000244384"/>
    </source>
</evidence>
<proteinExistence type="predicted"/>
<dbReference type="Pfam" id="PF00440">
    <property type="entry name" value="TetR_N"/>
    <property type="match status" value="1"/>
</dbReference>
<dbReference type="GO" id="GO:0000976">
    <property type="term" value="F:transcription cis-regulatory region binding"/>
    <property type="evidence" value="ECO:0007669"/>
    <property type="project" value="TreeGrafter"/>
</dbReference>
<dbReference type="GO" id="GO:0003700">
    <property type="term" value="F:DNA-binding transcription factor activity"/>
    <property type="evidence" value="ECO:0007669"/>
    <property type="project" value="TreeGrafter"/>
</dbReference>
<protein>
    <submittedName>
        <fullName evidence="4">TetR family transcriptional regulator</fullName>
    </submittedName>
</protein>
<organism evidence="4 5">
    <name type="scientific">Aeromicrobium chenweiae</name>
    <dbReference type="NCBI Taxonomy" id="2079793"/>
    <lineage>
        <taxon>Bacteria</taxon>
        <taxon>Bacillati</taxon>
        <taxon>Actinomycetota</taxon>
        <taxon>Actinomycetes</taxon>
        <taxon>Propionibacteriales</taxon>
        <taxon>Nocardioidaceae</taxon>
        <taxon>Aeromicrobium</taxon>
    </lineage>
</organism>
<evidence type="ECO:0000256" key="3">
    <source>
        <dbReference type="ARBA" id="ARBA00023163"/>
    </source>
</evidence>
<evidence type="ECO:0000256" key="2">
    <source>
        <dbReference type="ARBA" id="ARBA00023125"/>
    </source>
</evidence>